<evidence type="ECO:0000313" key="3">
    <source>
        <dbReference type="Proteomes" id="UP000324748"/>
    </source>
</evidence>
<accession>A0A5B0R015</accession>
<organism evidence="2 3">
    <name type="scientific">Puccinia graminis f. sp. tritici</name>
    <dbReference type="NCBI Taxonomy" id="56615"/>
    <lineage>
        <taxon>Eukaryota</taxon>
        <taxon>Fungi</taxon>
        <taxon>Dikarya</taxon>
        <taxon>Basidiomycota</taxon>
        <taxon>Pucciniomycotina</taxon>
        <taxon>Pucciniomycetes</taxon>
        <taxon>Pucciniales</taxon>
        <taxon>Pucciniaceae</taxon>
        <taxon>Puccinia</taxon>
    </lineage>
</organism>
<dbReference type="Proteomes" id="UP000324748">
    <property type="component" value="Unassembled WGS sequence"/>
</dbReference>
<dbReference type="OrthoDB" id="10269483at2759"/>
<keyword evidence="3" id="KW-1185">Reference proteome</keyword>
<feature type="region of interest" description="Disordered" evidence="1">
    <location>
        <begin position="1"/>
        <end position="21"/>
    </location>
</feature>
<name>A0A5B0R015_PUCGR</name>
<proteinExistence type="predicted"/>
<sequence length="99" mass="11201">MLYSITTGAPGRRLDRAPPPVVQHMDWRPSLPNRGSEFAIQAASLYRVTCHIGKDSYATTFLHGYAEEIHLGVIDRSVSKYVVLKFQSNIPFQQKTRPN</sequence>
<protein>
    <submittedName>
        <fullName evidence="2">Uncharacterized protein</fullName>
    </submittedName>
</protein>
<evidence type="ECO:0000313" key="2">
    <source>
        <dbReference type="EMBL" id="KAA1118878.1"/>
    </source>
</evidence>
<evidence type="ECO:0000256" key="1">
    <source>
        <dbReference type="SAM" id="MobiDB-lite"/>
    </source>
</evidence>
<reference evidence="2 3" key="1">
    <citation type="submission" date="2019-05" db="EMBL/GenBank/DDBJ databases">
        <title>Emergence of the Ug99 lineage of the wheat stem rust pathogen through somatic hybridization.</title>
        <authorList>
            <person name="Li F."/>
            <person name="Upadhyaya N.M."/>
            <person name="Sperschneider J."/>
            <person name="Matny O."/>
            <person name="Nguyen-Phuc H."/>
            <person name="Mago R."/>
            <person name="Raley C."/>
            <person name="Miller M.E."/>
            <person name="Silverstein K.A.T."/>
            <person name="Henningsen E."/>
            <person name="Hirsch C.D."/>
            <person name="Visser B."/>
            <person name="Pretorius Z.A."/>
            <person name="Steffenson B.J."/>
            <person name="Schwessinger B."/>
            <person name="Dodds P.N."/>
            <person name="Figueroa M."/>
        </authorList>
    </citation>
    <scope>NUCLEOTIDE SEQUENCE [LARGE SCALE GENOMIC DNA]</scope>
    <source>
        <strain evidence="2">21-0</strain>
    </source>
</reference>
<dbReference type="AlphaFoldDB" id="A0A5B0R015"/>
<gene>
    <name evidence="2" type="ORF">PGT21_009105</name>
</gene>
<dbReference type="EMBL" id="VSWC01000001">
    <property type="protein sequence ID" value="KAA1118878.1"/>
    <property type="molecule type" value="Genomic_DNA"/>
</dbReference>
<comment type="caution">
    <text evidence="2">The sequence shown here is derived from an EMBL/GenBank/DDBJ whole genome shotgun (WGS) entry which is preliminary data.</text>
</comment>